<evidence type="ECO:0000256" key="3">
    <source>
        <dbReference type="ARBA" id="ARBA00022692"/>
    </source>
</evidence>
<feature type="transmembrane region" description="Helical" evidence="7">
    <location>
        <begin position="180"/>
        <end position="197"/>
    </location>
</feature>
<feature type="transmembrane region" description="Helical" evidence="7">
    <location>
        <begin position="79"/>
        <end position="100"/>
    </location>
</feature>
<keyword evidence="4 7" id="KW-1133">Transmembrane helix</keyword>
<comment type="subcellular location">
    <subcellularLocation>
        <location evidence="1">Membrane</location>
        <topology evidence="1">Multi-pass membrane protein</topology>
    </subcellularLocation>
</comment>
<dbReference type="GO" id="GO:0046872">
    <property type="term" value="F:metal ion binding"/>
    <property type="evidence" value="ECO:0007669"/>
    <property type="project" value="UniProtKB-KW"/>
</dbReference>
<keyword evidence="9" id="KW-1185">Reference proteome</keyword>
<keyword evidence="6" id="KW-0479">Metal-binding</keyword>
<dbReference type="InterPro" id="IPR004254">
    <property type="entry name" value="AdipoR/HlyIII-related"/>
</dbReference>
<dbReference type="GO" id="GO:0038023">
    <property type="term" value="F:signaling receptor activity"/>
    <property type="evidence" value="ECO:0007669"/>
    <property type="project" value="TreeGrafter"/>
</dbReference>
<feature type="transmembrane region" description="Helical" evidence="7">
    <location>
        <begin position="151"/>
        <end position="168"/>
    </location>
</feature>
<organism evidence="8 9">
    <name type="scientific">Trichoderma breve</name>
    <dbReference type="NCBI Taxonomy" id="2034170"/>
    <lineage>
        <taxon>Eukaryota</taxon>
        <taxon>Fungi</taxon>
        <taxon>Dikarya</taxon>
        <taxon>Ascomycota</taxon>
        <taxon>Pezizomycotina</taxon>
        <taxon>Sordariomycetes</taxon>
        <taxon>Hypocreomycetidae</taxon>
        <taxon>Hypocreales</taxon>
        <taxon>Hypocreaceae</taxon>
        <taxon>Trichoderma</taxon>
    </lineage>
</organism>
<sequence>MASSDPSLRQRRPSVSESLLTTIKQAERKVEQKLLLLWDDLPSWRRDNAFIRSGYRPIRPSYAESARSLFYLHNESVNIWSHLAGAIVTILTALYVYVVVRPRYEAANSSDVLVFACFFGSAVVCLGMSATYHALTDHSQEVAKWGNKLDYTGIVALIVGSYVPALYYGFFCHPILMAEYLNLICLLGLGCVIVSWVERFRTPAWRPYRALMFERMSLSWVVLHGFMYIFGAFLYAIRWPERSNPGAFDIWGHSHQIFHMFVVLAAATHFYGMAKAFDHHHEGMGSQCLS</sequence>
<evidence type="ECO:0000256" key="1">
    <source>
        <dbReference type="ARBA" id="ARBA00004141"/>
    </source>
</evidence>
<dbReference type="RefSeq" id="XP_056028379.1">
    <property type="nucleotide sequence ID" value="XM_056174800.1"/>
</dbReference>
<dbReference type="GeneID" id="80869488"/>
<evidence type="ECO:0000313" key="9">
    <source>
        <dbReference type="Proteomes" id="UP001140511"/>
    </source>
</evidence>
<dbReference type="PANTHER" id="PTHR20855:SF52">
    <property type="entry name" value="ADIPONECTIN RECEPTOR PROTEIN"/>
    <property type="match status" value="1"/>
</dbReference>
<name>A0A9W9E522_9HYPO</name>
<dbReference type="PANTHER" id="PTHR20855">
    <property type="entry name" value="ADIPOR/PROGESTIN RECEPTOR-RELATED"/>
    <property type="match status" value="1"/>
</dbReference>
<keyword evidence="5 7" id="KW-0472">Membrane</keyword>
<proteinExistence type="inferred from homology"/>
<evidence type="ECO:0000256" key="2">
    <source>
        <dbReference type="ARBA" id="ARBA00007018"/>
    </source>
</evidence>
<dbReference type="AlphaFoldDB" id="A0A9W9E522"/>
<dbReference type="GO" id="GO:0006882">
    <property type="term" value="P:intracellular zinc ion homeostasis"/>
    <property type="evidence" value="ECO:0007669"/>
    <property type="project" value="TreeGrafter"/>
</dbReference>
<reference evidence="8" key="1">
    <citation type="submission" date="2022-09" db="EMBL/GenBank/DDBJ databases">
        <title>Chromosome-level assembly of Trichoderma breve T069, a fungus used in development of biopesticide product.</title>
        <authorList>
            <person name="Lin R."/>
            <person name="Liu T."/>
        </authorList>
    </citation>
    <scope>NUCLEOTIDE SEQUENCE</scope>
    <source>
        <strain evidence="8">T069</strain>
    </source>
</reference>
<dbReference type="Proteomes" id="UP001140511">
    <property type="component" value="Unassembled WGS sequence"/>
</dbReference>
<keyword evidence="3 7" id="KW-0812">Transmembrane</keyword>
<dbReference type="Pfam" id="PF03006">
    <property type="entry name" value="HlyIII"/>
    <property type="match status" value="1"/>
</dbReference>
<dbReference type="EMBL" id="JAOPEN010000004">
    <property type="protein sequence ID" value="KAJ4859323.1"/>
    <property type="molecule type" value="Genomic_DNA"/>
</dbReference>
<evidence type="ECO:0000256" key="4">
    <source>
        <dbReference type="ARBA" id="ARBA00022989"/>
    </source>
</evidence>
<accession>A0A9W9E522</accession>
<feature type="binding site" evidence="6">
    <location>
        <position position="259"/>
    </location>
    <ligand>
        <name>Zn(2+)</name>
        <dbReference type="ChEBI" id="CHEBI:29105"/>
    </ligand>
</feature>
<feature type="transmembrane region" description="Helical" evidence="7">
    <location>
        <begin position="217"/>
        <end position="237"/>
    </location>
</feature>
<feature type="binding site" evidence="6">
    <location>
        <position position="255"/>
    </location>
    <ligand>
        <name>Zn(2+)</name>
        <dbReference type="ChEBI" id="CHEBI:29105"/>
    </ligand>
</feature>
<comment type="caution">
    <text evidence="8">The sequence shown here is derived from an EMBL/GenBank/DDBJ whole genome shotgun (WGS) entry which is preliminary data.</text>
</comment>
<evidence type="ECO:0000256" key="5">
    <source>
        <dbReference type="ARBA" id="ARBA00023136"/>
    </source>
</evidence>
<protein>
    <submittedName>
        <fullName evidence="8">Hemolysin-III related domain-containing protein</fullName>
    </submittedName>
</protein>
<feature type="transmembrane region" description="Helical" evidence="7">
    <location>
        <begin position="112"/>
        <end position="131"/>
    </location>
</feature>
<evidence type="ECO:0000256" key="7">
    <source>
        <dbReference type="SAM" id="Phobius"/>
    </source>
</evidence>
<evidence type="ECO:0000313" key="8">
    <source>
        <dbReference type="EMBL" id="KAJ4859323.1"/>
    </source>
</evidence>
<keyword evidence="6" id="KW-0862">Zinc</keyword>
<comment type="similarity">
    <text evidence="2">Belongs to the ADIPOR family.</text>
</comment>
<dbReference type="GO" id="GO:0016020">
    <property type="term" value="C:membrane"/>
    <property type="evidence" value="ECO:0007669"/>
    <property type="project" value="UniProtKB-SubCell"/>
</dbReference>
<feature type="binding site" evidence="6">
    <location>
        <position position="133"/>
    </location>
    <ligand>
        <name>Zn(2+)</name>
        <dbReference type="ChEBI" id="CHEBI:29105"/>
    </ligand>
</feature>
<gene>
    <name evidence="8" type="ORF">T069G_07590</name>
</gene>
<feature type="transmembrane region" description="Helical" evidence="7">
    <location>
        <begin position="257"/>
        <end position="274"/>
    </location>
</feature>
<evidence type="ECO:0000256" key="6">
    <source>
        <dbReference type="PIRSR" id="PIRSR604254-1"/>
    </source>
</evidence>